<organism evidence="3 4">
    <name type="scientific">Nesterenkonia aurantiaca</name>
    <dbReference type="NCBI Taxonomy" id="1436010"/>
    <lineage>
        <taxon>Bacteria</taxon>
        <taxon>Bacillati</taxon>
        <taxon>Actinomycetota</taxon>
        <taxon>Actinomycetes</taxon>
        <taxon>Micrococcales</taxon>
        <taxon>Micrococcaceae</taxon>
        <taxon>Nesterenkonia</taxon>
    </lineage>
</organism>
<keyword evidence="1" id="KW-1133">Transmembrane helix</keyword>
<dbReference type="EMBL" id="SOAN01000009">
    <property type="protein sequence ID" value="TDS83819.1"/>
    <property type="molecule type" value="Genomic_DNA"/>
</dbReference>
<feature type="domain" description="Potassium channel" evidence="2">
    <location>
        <begin position="30"/>
        <end position="86"/>
    </location>
</feature>
<feature type="non-terminal residue" evidence="3">
    <location>
        <position position="1"/>
    </location>
</feature>
<dbReference type="InterPro" id="IPR013099">
    <property type="entry name" value="K_chnl_dom"/>
</dbReference>
<evidence type="ECO:0000256" key="1">
    <source>
        <dbReference type="SAM" id="Phobius"/>
    </source>
</evidence>
<dbReference type="SUPFAM" id="SSF81324">
    <property type="entry name" value="Voltage-gated potassium channels"/>
    <property type="match status" value="1"/>
</dbReference>
<protein>
    <submittedName>
        <fullName evidence="3">Ion channel</fullName>
    </submittedName>
</protein>
<comment type="caution">
    <text evidence="3">The sequence shown here is derived from an EMBL/GenBank/DDBJ whole genome shotgun (WGS) entry which is preliminary data.</text>
</comment>
<name>A0A4R7FY79_9MICC</name>
<dbReference type="Gene3D" id="1.10.287.70">
    <property type="match status" value="1"/>
</dbReference>
<gene>
    <name evidence="3" type="ORF">EV640_109109</name>
</gene>
<keyword evidence="1" id="KW-0812">Transmembrane</keyword>
<evidence type="ECO:0000313" key="4">
    <source>
        <dbReference type="Proteomes" id="UP000294506"/>
    </source>
</evidence>
<dbReference type="Proteomes" id="UP000294506">
    <property type="component" value="Unassembled WGS sequence"/>
</dbReference>
<evidence type="ECO:0000313" key="3">
    <source>
        <dbReference type="EMBL" id="TDS83819.1"/>
    </source>
</evidence>
<keyword evidence="1" id="KW-0472">Membrane</keyword>
<proteinExistence type="predicted"/>
<reference evidence="3 4" key="1">
    <citation type="submission" date="2019-03" db="EMBL/GenBank/DDBJ databases">
        <title>Genomic Encyclopedia of Type Strains, Phase III (KMG-III): the genomes of soil and plant-associated and newly described type strains.</title>
        <authorList>
            <person name="Whitman W."/>
        </authorList>
    </citation>
    <scope>NUCLEOTIDE SEQUENCE [LARGE SCALE GENOMIC DNA]</scope>
    <source>
        <strain evidence="3 4">DSM 27373</strain>
    </source>
</reference>
<keyword evidence="4" id="KW-1185">Reference proteome</keyword>
<sequence length="226" mass="25183">LPHARRVRSAMHLPNGERRLPQRVDLTEGAAHSEFAEALYISLVTLGTLGFGDVIPVDPWIRLFSPIQALTGFALLTAALSWFGQIYPALGRRRTLSIRVHLLEDNGYVETLREPEASTGNRLLEEVAASITEVRVDLTQNTETYYFRETDPRMSLAASMPYLQNLSVAARDSTVREIRADGELLQSALDDLARHFSTQFGLSGDSTGEILDHFVRDHGHAVQKET</sequence>
<dbReference type="Pfam" id="PF07885">
    <property type="entry name" value="Ion_trans_2"/>
    <property type="match status" value="1"/>
</dbReference>
<accession>A0A4R7FY79</accession>
<dbReference type="AlphaFoldDB" id="A0A4R7FY79"/>
<evidence type="ECO:0000259" key="2">
    <source>
        <dbReference type="Pfam" id="PF07885"/>
    </source>
</evidence>
<feature type="transmembrane region" description="Helical" evidence="1">
    <location>
        <begin position="38"/>
        <end position="57"/>
    </location>
</feature>
<dbReference type="RefSeq" id="WP_208292203.1">
    <property type="nucleotide sequence ID" value="NZ_SOAN01000009.1"/>
</dbReference>
<feature type="transmembrane region" description="Helical" evidence="1">
    <location>
        <begin position="69"/>
        <end position="90"/>
    </location>
</feature>